<dbReference type="InterPro" id="IPR029057">
    <property type="entry name" value="PRTase-like"/>
</dbReference>
<evidence type="ECO:0000259" key="2">
    <source>
        <dbReference type="Pfam" id="PF00156"/>
    </source>
</evidence>
<dbReference type="EMBL" id="BAGZ01000008">
    <property type="protein sequence ID" value="GAB78350.1"/>
    <property type="molecule type" value="Genomic_DNA"/>
</dbReference>
<organism evidence="3 4">
    <name type="scientific">Austwickia chelonae NBRC 105200</name>
    <dbReference type="NCBI Taxonomy" id="1184607"/>
    <lineage>
        <taxon>Bacteria</taxon>
        <taxon>Bacillati</taxon>
        <taxon>Actinomycetota</taxon>
        <taxon>Actinomycetes</taxon>
        <taxon>Micrococcales</taxon>
        <taxon>Dermatophilaceae</taxon>
        <taxon>Austwickia</taxon>
    </lineage>
</organism>
<evidence type="ECO:0000256" key="1">
    <source>
        <dbReference type="ARBA" id="ARBA00008007"/>
    </source>
</evidence>
<reference evidence="3 4" key="1">
    <citation type="submission" date="2012-08" db="EMBL/GenBank/DDBJ databases">
        <title>Whole genome shotgun sequence of Austwickia chelonae NBRC 105200.</title>
        <authorList>
            <person name="Yoshida I."/>
            <person name="Hosoyama A."/>
            <person name="Tsuchikane K."/>
            <person name="Katsumata H."/>
            <person name="Ando Y."/>
            <person name="Ohji S."/>
            <person name="Hamada M."/>
            <person name="Tamura T."/>
            <person name="Yamazoe A."/>
            <person name="Yamazaki S."/>
            <person name="Fujita N."/>
        </authorList>
    </citation>
    <scope>NUCLEOTIDE SEQUENCE [LARGE SCALE GENOMIC DNA]</scope>
    <source>
        <strain evidence="3 4">NBRC 105200</strain>
    </source>
</reference>
<keyword evidence="4" id="KW-1185">Reference proteome</keyword>
<dbReference type="PANTHER" id="PTHR47505:SF1">
    <property type="entry name" value="DNA UTILIZATION PROTEIN YHGH"/>
    <property type="match status" value="1"/>
</dbReference>
<evidence type="ECO:0000313" key="4">
    <source>
        <dbReference type="Proteomes" id="UP000008495"/>
    </source>
</evidence>
<evidence type="ECO:0000313" key="3">
    <source>
        <dbReference type="EMBL" id="GAB78350.1"/>
    </source>
</evidence>
<dbReference type="SUPFAM" id="SSF53271">
    <property type="entry name" value="PRTase-like"/>
    <property type="match status" value="1"/>
</dbReference>
<dbReference type="OrthoDB" id="5244859at2"/>
<dbReference type="Gene3D" id="3.40.50.2020">
    <property type="match status" value="1"/>
</dbReference>
<dbReference type="Pfam" id="PF00156">
    <property type="entry name" value="Pribosyltran"/>
    <property type="match status" value="1"/>
</dbReference>
<dbReference type="STRING" id="100225.SAMN05421595_0867"/>
<protein>
    <recommendedName>
        <fullName evidence="2">Phosphoribosyltransferase domain-containing protein</fullName>
    </recommendedName>
</protein>
<dbReference type="eggNOG" id="COG1040">
    <property type="taxonomic scope" value="Bacteria"/>
</dbReference>
<sequence length="234" mass="24090">MDVREAVRMAWDLALPQSCAGCGRGDTGWCALCRAEVRRSGSDGAWLTVERPSVAGYPQSWAAAEYTGPLRRALSVYKDGGRRDLVQPLSELLVSPLSRAIGRSPAPGGIVVVPVPSGARARRLRGDEPLVALTREAVRRLPPAMRSRLGPEGEGCQARGLRVVRAVSDQAGLSARARAGNVAGAFAGAEVLAGATVVVVDDIVTTGATLAEAARAAWAAGAVAVSAACVATTP</sequence>
<dbReference type="PANTHER" id="PTHR47505">
    <property type="entry name" value="DNA UTILIZATION PROTEIN YHGH"/>
    <property type="match status" value="1"/>
</dbReference>
<dbReference type="InterPro" id="IPR000836">
    <property type="entry name" value="PRTase_dom"/>
</dbReference>
<dbReference type="InterPro" id="IPR051910">
    <property type="entry name" value="ComF/GntX_DNA_util-trans"/>
</dbReference>
<dbReference type="AlphaFoldDB" id="K6VSN3"/>
<dbReference type="RefSeq" id="WP_006503105.1">
    <property type="nucleotide sequence ID" value="NZ_BAGZ01000008.1"/>
</dbReference>
<proteinExistence type="inferred from homology"/>
<comment type="caution">
    <text evidence="3">The sequence shown here is derived from an EMBL/GenBank/DDBJ whole genome shotgun (WGS) entry which is preliminary data.</text>
</comment>
<gene>
    <name evidence="3" type="ORF">AUCHE_08_05970</name>
</gene>
<dbReference type="Proteomes" id="UP000008495">
    <property type="component" value="Unassembled WGS sequence"/>
</dbReference>
<accession>K6VSN3</accession>
<name>K6VSN3_9MICO</name>
<comment type="similarity">
    <text evidence="1">Belongs to the ComF/GntX family.</text>
</comment>
<feature type="domain" description="Phosphoribosyltransferase" evidence="2">
    <location>
        <begin position="160"/>
        <end position="231"/>
    </location>
</feature>